<dbReference type="PANTHER" id="PTHR15020">
    <property type="entry name" value="FLAVIN REDUCTASE-RELATED"/>
    <property type="match status" value="1"/>
</dbReference>
<dbReference type="Proteomes" id="UP000034287">
    <property type="component" value="Unassembled WGS sequence"/>
</dbReference>
<dbReference type="InterPro" id="IPR016040">
    <property type="entry name" value="NAD(P)-bd_dom"/>
</dbReference>
<name>A0A0M2SK32_9STAP</name>
<dbReference type="SUPFAM" id="SSF51735">
    <property type="entry name" value="NAD(P)-binding Rossmann-fold domains"/>
    <property type="match status" value="1"/>
</dbReference>
<proteinExistence type="predicted"/>
<evidence type="ECO:0000313" key="3">
    <source>
        <dbReference type="Proteomes" id="UP000034287"/>
    </source>
</evidence>
<evidence type="ECO:0000259" key="1">
    <source>
        <dbReference type="Pfam" id="PF13460"/>
    </source>
</evidence>
<dbReference type="OrthoDB" id="9803892at2"/>
<comment type="caution">
    <text evidence="2">The sequence shown here is derived from an EMBL/GenBank/DDBJ whole genome shotgun (WGS) entry which is preliminary data.</text>
</comment>
<dbReference type="STRING" id="1432562.WN59_12885"/>
<dbReference type="RefSeq" id="WP_046580750.1">
    <property type="nucleotide sequence ID" value="NZ_LAYZ01000026.1"/>
</dbReference>
<reference evidence="2 3" key="1">
    <citation type="submission" date="2015-04" db="EMBL/GenBank/DDBJ databases">
        <title>Taxonomic description and genome sequence of Salinicoccus sediminis sp. nov., a novel hyper halotolerant bacterium isolated from marine sediment.</title>
        <authorList>
            <person name="Mathan Kumar R."/>
            <person name="Kaur G."/>
            <person name="Kumar N."/>
            <person name="Kumar A."/>
            <person name="Singh N.K."/>
            <person name="Kaur N."/>
            <person name="Mayilraj S."/>
        </authorList>
    </citation>
    <scope>NUCLEOTIDE SEQUENCE [LARGE SCALE GENOMIC DNA]</scope>
    <source>
        <strain evidence="2 3">SV-16</strain>
    </source>
</reference>
<dbReference type="Gene3D" id="3.40.50.720">
    <property type="entry name" value="NAD(P)-binding Rossmann-like Domain"/>
    <property type="match status" value="1"/>
</dbReference>
<dbReference type="CDD" id="cd05243">
    <property type="entry name" value="SDR_a5"/>
    <property type="match status" value="1"/>
</dbReference>
<protein>
    <recommendedName>
        <fullName evidence="1">NAD(P)-binding domain-containing protein</fullName>
    </recommendedName>
</protein>
<organism evidence="2 3">
    <name type="scientific">Salinicoccus sediminis</name>
    <dbReference type="NCBI Taxonomy" id="1432562"/>
    <lineage>
        <taxon>Bacteria</taxon>
        <taxon>Bacillati</taxon>
        <taxon>Bacillota</taxon>
        <taxon>Bacilli</taxon>
        <taxon>Bacillales</taxon>
        <taxon>Staphylococcaceae</taxon>
        <taxon>Salinicoccus</taxon>
    </lineage>
</organism>
<sequence>MIGANGSIGQRLGKILTDCGEEVLGFICKKGQAEKLESLGVASKLADIIDTPVEECISAFDGLNAIVFSAGGAGVEYTEKIDGDGVSKMIEAAKGAGVERFILVSAFPDAWRDKDMPDSFEFYMKMKRKADVALVNSGLDWTIVRPGTLTDEAGTGQVTIGPAIEYGDVSRENVAAVIAELLGQDEILQLIIELTDGNIPVKNAVEGQRRPFK</sequence>
<feature type="domain" description="NAD(P)-binding" evidence="1">
    <location>
        <begin position="3"/>
        <end position="184"/>
    </location>
</feature>
<dbReference type="AlphaFoldDB" id="A0A0M2SK32"/>
<keyword evidence="3" id="KW-1185">Reference proteome</keyword>
<dbReference type="InterPro" id="IPR036291">
    <property type="entry name" value="NAD(P)-bd_dom_sf"/>
</dbReference>
<gene>
    <name evidence="2" type="ORF">WN59_12885</name>
</gene>
<dbReference type="EMBL" id="LAYZ01000026">
    <property type="protein sequence ID" value="KKK32935.1"/>
    <property type="molecule type" value="Genomic_DNA"/>
</dbReference>
<dbReference type="PANTHER" id="PTHR15020:SF50">
    <property type="entry name" value="UPF0659 PROTEIN YMR090W"/>
    <property type="match status" value="1"/>
</dbReference>
<dbReference type="Pfam" id="PF13460">
    <property type="entry name" value="NAD_binding_10"/>
    <property type="match status" value="1"/>
</dbReference>
<evidence type="ECO:0000313" key="2">
    <source>
        <dbReference type="EMBL" id="KKK32935.1"/>
    </source>
</evidence>
<dbReference type="PATRIC" id="fig|1432562.3.peg.2586"/>
<accession>A0A0M2SK32</accession>